<dbReference type="EMBL" id="BOSE01000011">
    <property type="protein sequence ID" value="GIP18979.1"/>
    <property type="molecule type" value="Genomic_DNA"/>
</dbReference>
<proteinExistence type="inferred from homology"/>
<dbReference type="AlphaFoldDB" id="A0A919YVQ8"/>
<dbReference type="NCBIfam" id="TIGR00639">
    <property type="entry name" value="PurN"/>
    <property type="match status" value="1"/>
</dbReference>
<keyword evidence="7" id="KW-1185">Reference proteome</keyword>
<dbReference type="EC" id="2.1.2.2" evidence="4"/>
<comment type="catalytic activity">
    <reaction evidence="4">
        <text>N(1)-(5-phospho-beta-D-ribosyl)glycinamide + (6R)-10-formyltetrahydrofolate = N(2)-formyl-N(1)-(5-phospho-beta-D-ribosyl)glycinamide + (6S)-5,6,7,8-tetrahydrofolate + H(+)</text>
        <dbReference type="Rhea" id="RHEA:15053"/>
        <dbReference type="ChEBI" id="CHEBI:15378"/>
        <dbReference type="ChEBI" id="CHEBI:57453"/>
        <dbReference type="ChEBI" id="CHEBI:143788"/>
        <dbReference type="ChEBI" id="CHEBI:147286"/>
        <dbReference type="ChEBI" id="CHEBI:195366"/>
        <dbReference type="EC" id="2.1.2.2"/>
    </reaction>
</comment>
<feature type="binding site" evidence="4">
    <location>
        <position position="66"/>
    </location>
    <ligand>
        <name>(6R)-10-formyltetrahydrofolate</name>
        <dbReference type="ChEBI" id="CHEBI:195366"/>
    </ligand>
</feature>
<comment type="function">
    <text evidence="4">Catalyzes the transfer of a formyl group from 10-formyltetrahydrofolate to 5-phospho-ribosyl-glycinamide (GAR), producing 5-phospho-ribosyl-N-formylglycinamide (FGAR) and tetrahydrofolate.</text>
</comment>
<dbReference type="PANTHER" id="PTHR43369:SF2">
    <property type="entry name" value="PHOSPHORIBOSYLGLYCINAMIDE FORMYLTRANSFERASE"/>
    <property type="match status" value="1"/>
</dbReference>
<dbReference type="HAMAP" id="MF_01930">
    <property type="entry name" value="PurN"/>
    <property type="match status" value="1"/>
</dbReference>
<reference evidence="6" key="1">
    <citation type="submission" date="2021-03" db="EMBL/GenBank/DDBJ databases">
        <title>Antimicrobial resistance genes in bacteria isolated from Japanese honey, and their potential for conferring macrolide and lincosamide resistance in the American foulbrood pathogen Paenibacillus larvae.</title>
        <authorList>
            <person name="Okamoto M."/>
            <person name="Kumagai M."/>
            <person name="Kanamori H."/>
            <person name="Takamatsu D."/>
        </authorList>
    </citation>
    <scope>NUCLEOTIDE SEQUENCE</scope>
    <source>
        <strain evidence="6">J40TS1</strain>
    </source>
</reference>
<evidence type="ECO:0000313" key="6">
    <source>
        <dbReference type="EMBL" id="GIP18979.1"/>
    </source>
</evidence>
<evidence type="ECO:0000256" key="3">
    <source>
        <dbReference type="ARBA" id="ARBA00022755"/>
    </source>
</evidence>
<dbReference type="Gene3D" id="3.40.50.170">
    <property type="entry name" value="Formyl transferase, N-terminal domain"/>
    <property type="match status" value="1"/>
</dbReference>
<comment type="pathway">
    <text evidence="1 4">Purine metabolism; IMP biosynthesis via de novo pathway; N(2)-formyl-N(1)-(5-phospho-D-ribosyl)glycinamide from N(1)-(5-phospho-D-ribosyl)glycinamide (10-formyl THF route): step 1/1.</text>
</comment>
<feature type="domain" description="Formyl transferase N-terminal" evidence="5">
    <location>
        <begin position="4"/>
        <end position="183"/>
    </location>
</feature>
<name>A0A919YVQ8_9BACL</name>
<evidence type="ECO:0000256" key="4">
    <source>
        <dbReference type="HAMAP-Rule" id="MF_01930"/>
    </source>
</evidence>
<organism evidence="6 7">
    <name type="scientific">Paenibacillus montaniterrae</name>
    <dbReference type="NCBI Taxonomy" id="429341"/>
    <lineage>
        <taxon>Bacteria</taxon>
        <taxon>Bacillati</taxon>
        <taxon>Bacillota</taxon>
        <taxon>Bacilli</taxon>
        <taxon>Bacillales</taxon>
        <taxon>Paenibacillaceae</taxon>
        <taxon>Paenibacillus</taxon>
    </lineage>
</organism>
<dbReference type="Proteomes" id="UP000683139">
    <property type="component" value="Unassembled WGS sequence"/>
</dbReference>
<dbReference type="CDD" id="cd08645">
    <property type="entry name" value="FMT_core_GART"/>
    <property type="match status" value="1"/>
</dbReference>
<dbReference type="Pfam" id="PF00551">
    <property type="entry name" value="Formyl_trans_N"/>
    <property type="match status" value="1"/>
</dbReference>
<protein>
    <recommendedName>
        <fullName evidence="4">Phosphoribosylglycinamide formyltransferase</fullName>
        <ecNumber evidence="4">2.1.2.2</ecNumber>
    </recommendedName>
    <alternativeName>
        <fullName evidence="4">5'-phosphoribosylglycinamide transformylase</fullName>
    </alternativeName>
    <alternativeName>
        <fullName evidence="4">GAR transformylase</fullName>
        <shortName evidence="4">GART</shortName>
    </alternativeName>
</protein>
<sequence>MALRVAVFASGNGSNFQAIVDAVQAGKLDVTIELLVCDKPQAPVVARAAGAGVEAFVFKPKDYASREAYEQEILAKLQEKQVELVVLAGYMRIITHVLVEPFAGRMINIHPSLLPSFPGVNAIDQALDYGVKVTGVTVHFVDGGLDSGPIIAQRALDILPDDTADSLAERIHRVEQELYPQVISWIAADKVSIDGRRVTIESRASSIRTVDDAK</sequence>
<evidence type="ECO:0000259" key="5">
    <source>
        <dbReference type="Pfam" id="PF00551"/>
    </source>
</evidence>
<dbReference type="SUPFAM" id="SSF53328">
    <property type="entry name" value="Formyltransferase"/>
    <property type="match status" value="1"/>
</dbReference>
<dbReference type="RefSeq" id="WP_213519633.1">
    <property type="nucleotide sequence ID" value="NZ_BOSE01000011.1"/>
</dbReference>
<evidence type="ECO:0000313" key="7">
    <source>
        <dbReference type="Proteomes" id="UP000683139"/>
    </source>
</evidence>
<evidence type="ECO:0000256" key="2">
    <source>
        <dbReference type="ARBA" id="ARBA00022679"/>
    </source>
</evidence>
<accession>A0A919YVQ8</accession>
<comment type="caution">
    <text evidence="6">The sequence shown here is derived from an EMBL/GenBank/DDBJ whole genome shotgun (WGS) entry which is preliminary data.</text>
</comment>
<keyword evidence="3 4" id="KW-0658">Purine biosynthesis</keyword>
<gene>
    <name evidence="4 6" type="primary">purN</name>
    <name evidence="6" type="ORF">J40TS1_46210</name>
</gene>
<keyword evidence="2 4" id="KW-0808">Transferase</keyword>
<dbReference type="PANTHER" id="PTHR43369">
    <property type="entry name" value="PHOSPHORIBOSYLGLYCINAMIDE FORMYLTRANSFERASE"/>
    <property type="match status" value="1"/>
</dbReference>
<feature type="binding site" evidence="4">
    <location>
        <begin position="91"/>
        <end position="94"/>
    </location>
    <ligand>
        <name>(6R)-10-formyltetrahydrofolate</name>
        <dbReference type="ChEBI" id="CHEBI:195366"/>
    </ligand>
</feature>
<dbReference type="GO" id="GO:0006189">
    <property type="term" value="P:'de novo' IMP biosynthetic process"/>
    <property type="evidence" value="ECO:0007669"/>
    <property type="project" value="UniProtKB-UniRule"/>
</dbReference>
<dbReference type="InterPro" id="IPR036477">
    <property type="entry name" value="Formyl_transf_N_sf"/>
</dbReference>
<feature type="binding site" evidence="4">
    <location>
        <begin position="13"/>
        <end position="15"/>
    </location>
    <ligand>
        <name>N(1)-(5-phospho-beta-D-ribosyl)glycinamide</name>
        <dbReference type="ChEBI" id="CHEBI:143788"/>
    </ligand>
</feature>
<evidence type="ECO:0000256" key="1">
    <source>
        <dbReference type="ARBA" id="ARBA00005054"/>
    </source>
</evidence>
<feature type="active site" description="Proton donor" evidence="4">
    <location>
        <position position="110"/>
    </location>
</feature>
<dbReference type="FunFam" id="3.40.50.170:FF:000007">
    <property type="entry name" value="Phosphoribosylglycinamide formyltransferase"/>
    <property type="match status" value="1"/>
</dbReference>
<dbReference type="InterPro" id="IPR002376">
    <property type="entry name" value="Formyl_transf_N"/>
</dbReference>
<dbReference type="GO" id="GO:0005829">
    <property type="term" value="C:cytosol"/>
    <property type="evidence" value="ECO:0007669"/>
    <property type="project" value="TreeGrafter"/>
</dbReference>
<feature type="site" description="Raises pKa of active site His" evidence="4">
    <location>
        <position position="146"/>
    </location>
</feature>
<feature type="binding site" evidence="4">
    <location>
        <position position="108"/>
    </location>
    <ligand>
        <name>(6R)-10-formyltetrahydrofolate</name>
        <dbReference type="ChEBI" id="CHEBI:195366"/>
    </ligand>
</feature>
<dbReference type="GO" id="GO:0004644">
    <property type="term" value="F:phosphoribosylglycinamide formyltransferase activity"/>
    <property type="evidence" value="ECO:0007669"/>
    <property type="project" value="UniProtKB-UniRule"/>
</dbReference>
<comment type="similarity">
    <text evidence="4">Belongs to the GART family.</text>
</comment>
<dbReference type="InterPro" id="IPR004607">
    <property type="entry name" value="GART"/>
</dbReference>